<dbReference type="EMBL" id="JACIEU010000009">
    <property type="protein sequence ID" value="MBB4148667.1"/>
    <property type="molecule type" value="Genomic_DNA"/>
</dbReference>
<name>A0A7W6LR60_9SPHN</name>
<feature type="domain" description="ABC3 transporter permease C-terminal" evidence="8">
    <location>
        <begin position="275"/>
        <end position="381"/>
    </location>
</feature>
<evidence type="ECO:0000256" key="3">
    <source>
        <dbReference type="ARBA" id="ARBA00022475"/>
    </source>
</evidence>
<evidence type="ECO:0000313" key="10">
    <source>
        <dbReference type="EMBL" id="MBB4148667.1"/>
    </source>
</evidence>
<evidence type="ECO:0000256" key="5">
    <source>
        <dbReference type="ARBA" id="ARBA00022989"/>
    </source>
</evidence>
<dbReference type="InterPro" id="IPR003838">
    <property type="entry name" value="ABC3_permease_C"/>
</dbReference>
<keyword evidence="11" id="KW-1185">Reference proteome</keyword>
<comment type="subcellular location">
    <subcellularLocation>
        <location evidence="1">Cell membrane</location>
        <topology evidence="1">Multi-pass membrane protein</topology>
    </subcellularLocation>
</comment>
<evidence type="ECO:0000256" key="1">
    <source>
        <dbReference type="ARBA" id="ARBA00004651"/>
    </source>
</evidence>
<evidence type="ECO:0000256" key="2">
    <source>
        <dbReference type="ARBA" id="ARBA00022448"/>
    </source>
</evidence>
<feature type="transmembrane region" description="Helical" evidence="7">
    <location>
        <begin position="273"/>
        <end position="295"/>
    </location>
</feature>
<evidence type="ECO:0000259" key="9">
    <source>
        <dbReference type="Pfam" id="PF12704"/>
    </source>
</evidence>
<dbReference type="Pfam" id="PF12704">
    <property type="entry name" value="MacB_PCD"/>
    <property type="match status" value="1"/>
</dbReference>
<reference evidence="10 11" key="1">
    <citation type="submission" date="2020-08" db="EMBL/GenBank/DDBJ databases">
        <title>Genomic Encyclopedia of Type Strains, Phase IV (KMG-IV): sequencing the most valuable type-strain genomes for metagenomic binning, comparative biology and taxonomic classification.</title>
        <authorList>
            <person name="Goeker M."/>
        </authorList>
    </citation>
    <scope>NUCLEOTIDE SEQUENCE [LARGE SCALE GENOMIC DNA]</scope>
    <source>
        <strain evidence="10 11">DSM 19371</strain>
    </source>
</reference>
<dbReference type="Pfam" id="PF02687">
    <property type="entry name" value="FtsX"/>
    <property type="match status" value="1"/>
</dbReference>
<evidence type="ECO:0000259" key="8">
    <source>
        <dbReference type="Pfam" id="PF02687"/>
    </source>
</evidence>
<dbReference type="InterPro" id="IPR025857">
    <property type="entry name" value="MacB_PCD"/>
</dbReference>
<dbReference type="PANTHER" id="PTHR43738">
    <property type="entry name" value="ABC TRANSPORTER, MEMBRANE PROTEIN"/>
    <property type="match status" value="1"/>
</dbReference>
<protein>
    <submittedName>
        <fullName evidence="10">Putative ABC transport system permease protein</fullName>
    </submittedName>
</protein>
<keyword evidence="6 7" id="KW-0472">Membrane</keyword>
<dbReference type="InterPro" id="IPR051125">
    <property type="entry name" value="ABC-4/HrtB_transporter"/>
</dbReference>
<feature type="transmembrane region" description="Helical" evidence="7">
    <location>
        <begin position="357"/>
        <end position="376"/>
    </location>
</feature>
<evidence type="ECO:0000313" key="11">
    <source>
        <dbReference type="Proteomes" id="UP000590524"/>
    </source>
</evidence>
<gene>
    <name evidence="10" type="ORF">GGQ90_002451</name>
</gene>
<sequence length="389" mass="41704">MNLAIKDIRFNLARFALTALGIGFLLMGAIGAIGLYRGIVADALLVIDHIGADLWVVQGERVGPFAEGSSISSTMDRRVEGVEGIASVRRFVQFSQQFSFAGKVRRATITGLDYPRDDGAWFELKAGRHLEASHFEAIADDSVGLPLGATIRLAKDDYRIVGLTHGLVDSAGDGLLFVSINDATAIASRRPSEQVLLARETSGNAAPQGDGASPSSVPQDSKIAAVLVGLAPGADVARIKAAILAWGDTNVLSSAEQRDLLLNQRLWRLRLQILAFASVLLLVTAIVISLIIYTLTMEKLHQIALLKLLGARNSAIVAMILQQAGLIGLFGFGLAMLLSHLTFPNFPRRIVMLPQDLGIFFAILCVICLVASWFGIAQALKVRAQEVLS</sequence>
<dbReference type="AlphaFoldDB" id="A0A7W6LR60"/>
<feature type="domain" description="MacB-like periplasmic core" evidence="9">
    <location>
        <begin position="16"/>
        <end position="243"/>
    </location>
</feature>
<feature type="transmembrane region" description="Helical" evidence="7">
    <location>
        <begin position="12"/>
        <end position="36"/>
    </location>
</feature>
<evidence type="ECO:0000256" key="6">
    <source>
        <dbReference type="ARBA" id="ARBA00023136"/>
    </source>
</evidence>
<comment type="caution">
    <text evidence="10">The sequence shown here is derived from an EMBL/GenBank/DDBJ whole genome shotgun (WGS) entry which is preliminary data.</text>
</comment>
<proteinExistence type="predicted"/>
<dbReference type="PANTHER" id="PTHR43738:SF1">
    <property type="entry name" value="HEMIN TRANSPORT SYSTEM PERMEASE PROTEIN HRTB-RELATED"/>
    <property type="match status" value="1"/>
</dbReference>
<evidence type="ECO:0000256" key="7">
    <source>
        <dbReference type="SAM" id="Phobius"/>
    </source>
</evidence>
<dbReference type="Proteomes" id="UP000590524">
    <property type="component" value="Unassembled WGS sequence"/>
</dbReference>
<dbReference type="GO" id="GO:0005886">
    <property type="term" value="C:plasma membrane"/>
    <property type="evidence" value="ECO:0007669"/>
    <property type="project" value="UniProtKB-SubCell"/>
</dbReference>
<keyword evidence="3" id="KW-1003">Cell membrane</keyword>
<keyword evidence="5 7" id="KW-1133">Transmembrane helix</keyword>
<accession>A0A7W6LR60</accession>
<keyword evidence="2" id="KW-0813">Transport</keyword>
<keyword evidence="4 7" id="KW-0812">Transmembrane</keyword>
<evidence type="ECO:0000256" key="4">
    <source>
        <dbReference type="ARBA" id="ARBA00022692"/>
    </source>
</evidence>
<dbReference type="RefSeq" id="WP_188082363.1">
    <property type="nucleotide sequence ID" value="NZ_JACIEU010000009.1"/>
</dbReference>
<feature type="transmembrane region" description="Helical" evidence="7">
    <location>
        <begin position="316"/>
        <end position="337"/>
    </location>
</feature>
<organism evidence="10 11">
    <name type="scientific">Sphingobium scionense</name>
    <dbReference type="NCBI Taxonomy" id="1404341"/>
    <lineage>
        <taxon>Bacteria</taxon>
        <taxon>Pseudomonadati</taxon>
        <taxon>Pseudomonadota</taxon>
        <taxon>Alphaproteobacteria</taxon>
        <taxon>Sphingomonadales</taxon>
        <taxon>Sphingomonadaceae</taxon>
        <taxon>Sphingobium</taxon>
    </lineage>
</organism>